<dbReference type="EMBL" id="JAPHQB010000041">
    <property type="protein sequence ID" value="MCX2803277.1"/>
    <property type="molecule type" value="Genomic_DNA"/>
</dbReference>
<evidence type="ECO:0000313" key="2">
    <source>
        <dbReference type="EMBL" id="MCX2803277.1"/>
    </source>
</evidence>
<comment type="caution">
    <text evidence="2">The sequence shown here is derived from an EMBL/GenBank/DDBJ whole genome shotgun (WGS) entry which is preliminary data.</text>
</comment>
<sequence>MPYKSIIRSGVVIFLVVAAYYVGEQRGFKRGVEISAVFASSGRSADEANMIALLLGYARRGEEEKMYEWGEKFIVQNMDTYNSLQSVLATESAAIKGTRLYDVLDLMVNSYPYSTTEYYIETYIEAGKNSSASPEN</sequence>
<evidence type="ECO:0000256" key="1">
    <source>
        <dbReference type="SAM" id="Phobius"/>
    </source>
</evidence>
<keyword evidence="1" id="KW-1133">Transmembrane helix</keyword>
<dbReference type="AlphaFoldDB" id="A0AB35I0C7"/>
<accession>A0AB35I0C7</accession>
<proteinExistence type="predicted"/>
<organism evidence="2 3">
    <name type="scientific">Microbulbifer thermotolerans</name>
    <dbReference type="NCBI Taxonomy" id="252514"/>
    <lineage>
        <taxon>Bacteria</taxon>
        <taxon>Pseudomonadati</taxon>
        <taxon>Pseudomonadota</taxon>
        <taxon>Gammaproteobacteria</taxon>
        <taxon>Cellvibrionales</taxon>
        <taxon>Microbulbiferaceae</taxon>
        <taxon>Microbulbifer</taxon>
    </lineage>
</organism>
<keyword evidence="1" id="KW-0472">Membrane</keyword>
<dbReference type="Proteomes" id="UP001209730">
    <property type="component" value="Unassembled WGS sequence"/>
</dbReference>
<keyword evidence="1" id="KW-0812">Transmembrane</keyword>
<dbReference type="RefSeq" id="WP_139223150.1">
    <property type="nucleotide sequence ID" value="NZ_CP130317.1"/>
</dbReference>
<evidence type="ECO:0000313" key="3">
    <source>
        <dbReference type="Proteomes" id="UP001209730"/>
    </source>
</evidence>
<feature type="transmembrane region" description="Helical" evidence="1">
    <location>
        <begin position="6"/>
        <end position="23"/>
    </location>
</feature>
<name>A0AB35I0C7_MICTH</name>
<reference evidence="2" key="1">
    <citation type="submission" date="2022-11" db="EMBL/GenBank/DDBJ databases">
        <title>Chitin-degrading and fungicidal potential of chitinolytic bacterial strains from marine environment of the Pacific Ocean regions.</title>
        <authorList>
            <person name="Pentekhina I."/>
            <person name="Nedashkovskaya O."/>
            <person name="Seitkalieva A."/>
            <person name="Podvolotskaya A."/>
            <person name="Tekutyeva L."/>
            <person name="Balabanova L."/>
        </authorList>
    </citation>
    <scope>NUCLEOTIDE SEQUENCE</scope>
    <source>
        <strain evidence="2">KMM 6838</strain>
    </source>
</reference>
<gene>
    <name evidence="2" type="ORF">OQJ68_15920</name>
</gene>
<protein>
    <submittedName>
        <fullName evidence="2">Uncharacterized protein</fullName>
    </submittedName>
</protein>